<protein>
    <recommendedName>
        <fullName evidence="6">Aminotransferase</fullName>
    </recommendedName>
</protein>
<sequence length="436" mass="48136">MADNTAVVWTNATSSHVFHRSLTYEPLQAVRAEGHYIYLNDGRKLLDGSSGAAVSCIGHGNKRVIAAILDQLQTVDYVHSGIFGNKEAVETAIKLARQYHLENKQPERVNFIARQQSYHGNTLGALGLCSHKPRRIPYLPYFPSHFHHVSPCFAYHYKLADESDEAYVKRLADELEAKFQALGPHTVAAFFAETIVGATSGCTPAVPGYFKAMREVCDRHGVLFVLDEIMCGIGRTGKMHAWQWEDLSSPPDIQIVGKGLGGGYAALAGVLMSDKVVNAFLAGSGAFINGFTYQSHAVGCRAALEVLKVIKEDGLIEQCYQRGLFLEKLLKKQLGDHAHVGDIRGRGLFWSVEFVKDKKTKETYPPTCSFIEPIIKECIERGLIVYAGTKGTVDGIHGDHILMAPPYTITEEELIFLVDTLKISIDVVFKSMHVLN</sequence>
<accession>A0A814JHJ6</accession>
<evidence type="ECO:0000256" key="3">
    <source>
        <dbReference type="RuleBase" id="RU003560"/>
    </source>
</evidence>
<dbReference type="GO" id="GO:0030170">
    <property type="term" value="F:pyridoxal phosphate binding"/>
    <property type="evidence" value="ECO:0007669"/>
    <property type="project" value="InterPro"/>
</dbReference>
<name>A0A814JHJ6_9BILA</name>
<comment type="caution">
    <text evidence="4">The sequence shown here is derived from an EMBL/GenBank/DDBJ whole genome shotgun (WGS) entry which is preliminary data.</text>
</comment>
<dbReference type="InterPro" id="IPR015424">
    <property type="entry name" value="PyrdxlP-dep_Trfase"/>
</dbReference>
<dbReference type="AlphaFoldDB" id="A0A814JHJ6"/>
<dbReference type="InterPro" id="IPR015422">
    <property type="entry name" value="PyrdxlP-dep_Trfase_small"/>
</dbReference>
<keyword evidence="2 3" id="KW-0663">Pyridoxal phosphate</keyword>
<evidence type="ECO:0008006" key="6">
    <source>
        <dbReference type="Google" id="ProtNLM"/>
    </source>
</evidence>
<dbReference type="OrthoDB" id="10261433at2759"/>
<reference evidence="4" key="1">
    <citation type="submission" date="2021-02" db="EMBL/GenBank/DDBJ databases">
        <authorList>
            <person name="Nowell W R."/>
        </authorList>
    </citation>
    <scope>NUCLEOTIDE SEQUENCE</scope>
</reference>
<evidence type="ECO:0000313" key="4">
    <source>
        <dbReference type="EMBL" id="CAF1037561.1"/>
    </source>
</evidence>
<dbReference type="InterPro" id="IPR015421">
    <property type="entry name" value="PyrdxlP-dep_Trfase_major"/>
</dbReference>
<evidence type="ECO:0000313" key="5">
    <source>
        <dbReference type="Proteomes" id="UP000663882"/>
    </source>
</evidence>
<dbReference type="Proteomes" id="UP000663882">
    <property type="component" value="Unassembled WGS sequence"/>
</dbReference>
<dbReference type="CDD" id="cd00610">
    <property type="entry name" value="OAT_like"/>
    <property type="match status" value="1"/>
</dbReference>
<dbReference type="PANTHER" id="PTHR43094">
    <property type="entry name" value="AMINOTRANSFERASE"/>
    <property type="match status" value="1"/>
</dbReference>
<comment type="similarity">
    <text evidence="1 3">Belongs to the class-III pyridoxal-phosphate-dependent aminotransferase family.</text>
</comment>
<proteinExistence type="inferred from homology"/>
<dbReference type="InterPro" id="IPR005814">
    <property type="entry name" value="Aminotrans_3"/>
</dbReference>
<evidence type="ECO:0000256" key="2">
    <source>
        <dbReference type="ARBA" id="ARBA00022898"/>
    </source>
</evidence>
<organism evidence="4 5">
    <name type="scientific">Rotaria sordida</name>
    <dbReference type="NCBI Taxonomy" id="392033"/>
    <lineage>
        <taxon>Eukaryota</taxon>
        <taxon>Metazoa</taxon>
        <taxon>Spiralia</taxon>
        <taxon>Gnathifera</taxon>
        <taxon>Rotifera</taxon>
        <taxon>Eurotatoria</taxon>
        <taxon>Bdelloidea</taxon>
        <taxon>Philodinida</taxon>
        <taxon>Philodinidae</taxon>
        <taxon>Rotaria</taxon>
    </lineage>
</organism>
<dbReference type="EMBL" id="CAJNOO010000804">
    <property type="protein sequence ID" value="CAF1037561.1"/>
    <property type="molecule type" value="Genomic_DNA"/>
</dbReference>
<dbReference type="SUPFAM" id="SSF53383">
    <property type="entry name" value="PLP-dependent transferases"/>
    <property type="match status" value="1"/>
</dbReference>
<dbReference type="GO" id="GO:0008483">
    <property type="term" value="F:transaminase activity"/>
    <property type="evidence" value="ECO:0007669"/>
    <property type="project" value="InterPro"/>
</dbReference>
<dbReference type="Pfam" id="PF00202">
    <property type="entry name" value="Aminotran_3"/>
    <property type="match status" value="1"/>
</dbReference>
<dbReference type="PANTHER" id="PTHR43094:SF1">
    <property type="entry name" value="AMINOTRANSFERASE CLASS-III"/>
    <property type="match status" value="1"/>
</dbReference>
<gene>
    <name evidence="4" type="ORF">RFH988_LOCUS16043</name>
</gene>
<dbReference type="Gene3D" id="3.40.640.10">
    <property type="entry name" value="Type I PLP-dependent aspartate aminotransferase-like (Major domain)"/>
    <property type="match status" value="2"/>
</dbReference>
<dbReference type="Gene3D" id="3.90.1150.10">
    <property type="entry name" value="Aspartate Aminotransferase, domain 1"/>
    <property type="match status" value="2"/>
</dbReference>
<dbReference type="GO" id="GO:0005829">
    <property type="term" value="C:cytosol"/>
    <property type="evidence" value="ECO:0007669"/>
    <property type="project" value="TreeGrafter"/>
</dbReference>
<evidence type="ECO:0000256" key="1">
    <source>
        <dbReference type="ARBA" id="ARBA00008954"/>
    </source>
</evidence>